<evidence type="ECO:0000313" key="6">
    <source>
        <dbReference type="Proteomes" id="UP000065511"/>
    </source>
</evidence>
<dbReference type="Pfam" id="PF11797">
    <property type="entry name" value="WxLIP_HBD"/>
    <property type="match status" value="1"/>
</dbReference>
<dbReference type="InterPro" id="IPR010317">
    <property type="entry name" value="WxLIP_PGBD"/>
</dbReference>
<feature type="domain" description="WxL Interacting Protein peptidoglycan binding" evidence="3">
    <location>
        <begin position="41"/>
        <end position="155"/>
    </location>
</feature>
<evidence type="ECO:0000313" key="5">
    <source>
        <dbReference type="EMBL" id="ALS02683.1"/>
    </source>
</evidence>
<dbReference type="Proteomes" id="UP000065511">
    <property type="component" value="Chromosome"/>
</dbReference>
<feature type="signal peptide" evidence="2">
    <location>
        <begin position="1"/>
        <end position="27"/>
    </location>
</feature>
<feature type="transmembrane region" description="Helical" evidence="1">
    <location>
        <begin position="319"/>
        <end position="343"/>
    </location>
</feature>
<keyword evidence="1" id="KW-1133">Transmembrane helix</keyword>
<keyword evidence="2" id="KW-0732">Signal</keyword>
<keyword evidence="1" id="KW-0472">Membrane</keyword>
<feature type="chain" id="PRO_5047356046" description="DUF3324 domain-containing protein" evidence="2">
    <location>
        <begin position="28"/>
        <end position="361"/>
    </location>
</feature>
<feature type="domain" description="WxL Interacting Protein host binding" evidence="4">
    <location>
        <begin position="171"/>
        <end position="305"/>
    </location>
</feature>
<evidence type="ECO:0000256" key="2">
    <source>
        <dbReference type="SAM" id="SignalP"/>
    </source>
</evidence>
<evidence type="ECO:0000256" key="1">
    <source>
        <dbReference type="SAM" id="Phobius"/>
    </source>
</evidence>
<evidence type="ECO:0008006" key="7">
    <source>
        <dbReference type="Google" id="ProtNLM"/>
    </source>
</evidence>
<sequence>MTKRIQHIIFLMTAFLAIVGTNQTTYADETTSGEQGGFYYEVHYPENQKEQKGYFDLQMSPGQQQTVDIVLKNLSDKEQVIGVSINGTRTNSSGVIEYGPSQLEKDPSLKFDFVDLVKAPDKVELKPKEEKTLNIELTMPKTSYDGIIVGGIQLKQLSDDQPQEKKSSGNGAAVVNKYAYLIGMVLQETEVEVKPELTLNKVEANQYNYRNAIFANVSNTKANFLKKLSMEVQITEKGKKEVLYETKKTEMNMAPNTFLNFPISMNGEKMIPGKYVANILAVAGDQKWSWEQEFTISDDQADKFNNDDVDLVREKGINWPLIIGIAVGIFSVIVASIVLIRVLNEKKNKKQSKKRKKSQNR</sequence>
<keyword evidence="1" id="KW-0812">Transmembrane</keyword>
<keyword evidence="6" id="KW-1185">Reference proteome</keyword>
<proteinExistence type="predicted"/>
<evidence type="ECO:0000259" key="3">
    <source>
        <dbReference type="Pfam" id="PF06030"/>
    </source>
</evidence>
<dbReference type="Pfam" id="PF06030">
    <property type="entry name" value="WxLIP_PGBD"/>
    <property type="match status" value="1"/>
</dbReference>
<dbReference type="InterPro" id="IPR021759">
    <property type="entry name" value="WxLIP_HBD"/>
</dbReference>
<accession>A0ABM5WBG9</accession>
<organism evidence="5 6">
    <name type="scientific">Enterococcus silesiacus</name>
    <dbReference type="NCBI Taxonomy" id="332949"/>
    <lineage>
        <taxon>Bacteria</taxon>
        <taxon>Bacillati</taxon>
        <taxon>Bacillota</taxon>
        <taxon>Bacilli</taxon>
        <taxon>Lactobacillales</taxon>
        <taxon>Enterococcaceae</taxon>
        <taxon>Enterococcus</taxon>
    </lineage>
</organism>
<gene>
    <name evidence="5" type="ORF">ATZ33_15250</name>
</gene>
<protein>
    <recommendedName>
        <fullName evidence="7">DUF3324 domain-containing protein</fullName>
    </recommendedName>
</protein>
<reference evidence="5 6" key="1">
    <citation type="submission" date="2015-12" db="EMBL/GenBank/DDBJ databases">
        <authorList>
            <person name="Lauer A."/>
            <person name="Humrighouse B."/>
            <person name="Loparev V."/>
            <person name="Shewmaker P.L."/>
            <person name="Whitney A.M."/>
            <person name="McLaughlin R.W."/>
        </authorList>
    </citation>
    <scope>NUCLEOTIDE SEQUENCE [LARGE SCALE GENOMIC DNA]</scope>
    <source>
        <strain evidence="5 6">LMG 23085</strain>
    </source>
</reference>
<name>A0ABM5WBG9_9ENTE</name>
<dbReference type="RefSeq" id="WP_071878614.1">
    <property type="nucleotide sequence ID" value="NZ_JXLC01000022.1"/>
</dbReference>
<evidence type="ECO:0000259" key="4">
    <source>
        <dbReference type="Pfam" id="PF11797"/>
    </source>
</evidence>
<dbReference type="EMBL" id="CP013614">
    <property type="protein sequence ID" value="ALS02683.1"/>
    <property type="molecule type" value="Genomic_DNA"/>
</dbReference>